<accession>A0A5R9K5Q0</accession>
<protein>
    <submittedName>
        <fullName evidence="1">ParA family protein</fullName>
    </submittedName>
</protein>
<proteinExistence type="predicted"/>
<keyword evidence="2" id="KW-1185">Reference proteome</keyword>
<dbReference type="SUPFAM" id="SSF52540">
    <property type="entry name" value="P-loop containing nucleoside triphosphate hydrolases"/>
    <property type="match status" value="1"/>
</dbReference>
<dbReference type="RefSeq" id="WP_138283702.1">
    <property type="nucleotide sequence ID" value="NZ_BMGE01000017.1"/>
</dbReference>
<dbReference type="Proteomes" id="UP000309788">
    <property type="component" value="Unassembled WGS sequence"/>
</dbReference>
<gene>
    <name evidence="1" type="ORF">FEM55_23130</name>
</gene>
<reference evidence="1 2" key="1">
    <citation type="submission" date="2019-05" db="EMBL/GenBank/DDBJ databases">
        <authorList>
            <person name="Qu J.-H."/>
        </authorList>
    </citation>
    <scope>NUCLEOTIDE SEQUENCE [LARGE SCALE GENOMIC DNA]</scope>
    <source>
        <strain evidence="1 2">Z12</strain>
    </source>
</reference>
<dbReference type="OrthoDB" id="937857at2"/>
<dbReference type="Gene3D" id="3.40.50.300">
    <property type="entry name" value="P-loop containing nucleotide triphosphate hydrolases"/>
    <property type="match status" value="1"/>
</dbReference>
<evidence type="ECO:0000313" key="2">
    <source>
        <dbReference type="Proteomes" id="UP000309788"/>
    </source>
</evidence>
<sequence>MKELNFILQAKGGVGKSLLTYLLGIANQNCEKSLFVDLDSSTGTSSRQLKFLGESRTEAVSLLNEKEVLVRDNLVSYIESLVDARFELIYFDLGAPESEQFPALLELDLPFKQFVDELDCKANFHVVIGGGGAYIPSIDYLQKLVIALRGEFEVTVWQSITTFKNFSTLSEELKRNCEVLGLRFRTFGDFDPGSNLGSQILDGVRKGYGINEYQTGARIRLKKELNDNFKDELTNN</sequence>
<dbReference type="InterPro" id="IPR027417">
    <property type="entry name" value="P-loop_NTPase"/>
</dbReference>
<organism evidence="1 2">
    <name type="scientific">Dyadobacter sediminis</name>
    <dbReference type="NCBI Taxonomy" id="1493691"/>
    <lineage>
        <taxon>Bacteria</taxon>
        <taxon>Pseudomonadati</taxon>
        <taxon>Bacteroidota</taxon>
        <taxon>Cytophagia</taxon>
        <taxon>Cytophagales</taxon>
        <taxon>Spirosomataceae</taxon>
        <taxon>Dyadobacter</taxon>
    </lineage>
</organism>
<comment type="caution">
    <text evidence="1">The sequence shown here is derived from an EMBL/GenBank/DDBJ whole genome shotgun (WGS) entry which is preliminary data.</text>
</comment>
<dbReference type="AlphaFoldDB" id="A0A5R9K5Q0"/>
<name>A0A5R9K5Q0_9BACT</name>
<dbReference type="EMBL" id="VCEI01000031">
    <property type="protein sequence ID" value="TLU88986.1"/>
    <property type="molecule type" value="Genomic_DNA"/>
</dbReference>
<evidence type="ECO:0000313" key="1">
    <source>
        <dbReference type="EMBL" id="TLU88986.1"/>
    </source>
</evidence>